<gene>
    <name evidence="1" type="ORF">GGP61_002901</name>
</gene>
<dbReference type="EMBL" id="JANUAE010000012">
    <property type="protein sequence ID" value="MCS3711268.1"/>
    <property type="molecule type" value="Genomic_DNA"/>
</dbReference>
<evidence type="ECO:0000313" key="1">
    <source>
        <dbReference type="EMBL" id="MCS3711268.1"/>
    </source>
</evidence>
<dbReference type="Proteomes" id="UP001155057">
    <property type="component" value="Unassembled WGS sequence"/>
</dbReference>
<comment type="caution">
    <text evidence="1">The sequence shown here is derived from an EMBL/GenBank/DDBJ whole genome shotgun (WGS) entry which is preliminary data.</text>
</comment>
<name>A0A9X2TKX8_9BACT</name>
<organism evidence="1 2">
    <name type="scientific">Salinibacter ruber</name>
    <dbReference type="NCBI Taxonomy" id="146919"/>
    <lineage>
        <taxon>Bacteria</taxon>
        <taxon>Pseudomonadati</taxon>
        <taxon>Rhodothermota</taxon>
        <taxon>Rhodothermia</taxon>
        <taxon>Rhodothermales</taxon>
        <taxon>Salinibacteraceae</taxon>
        <taxon>Salinibacter</taxon>
    </lineage>
</organism>
<protein>
    <submittedName>
        <fullName evidence="1">Uncharacterized protein</fullName>
    </submittedName>
</protein>
<evidence type="ECO:0000313" key="2">
    <source>
        <dbReference type="Proteomes" id="UP001155057"/>
    </source>
</evidence>
<dbReference type="RefSeq" id="WP_259131672.1">
    <property type="nucleotide sequence ID" value="NZ_JANUAK010000012.1"/>
</dbReference>
<reference evidence="1" key="1">
    <citation type="submission" date="2022-08" db="EMBL/GenBank/DDBJ databases">
        <title>Genomic Encyclopedia of Type Strains, Phase V (KMG-V): Genome sequencing to study the core and pangenomes of soil and plant-associated prokaryotes.</title>
        <authorList>
            <person name="Whitman W."/>
        </authorList>
    </citation>
    <scope>NUCLEOTIDE SEQUENCE</scope>
    <source>
        <strain evidence="1">SP3049</strain>
    </source>
</reference>
<proteinExistence type="predicted"/>
<dbReference type="AlphaFoldDB" id="A0A9X2TKX8"/>
<accession>A0A9X2TKX8</accession>
<sequence length="40" mass="4719">MFSHSEFFEGRRRFDSFRTALEAAEDARDKLIGGQREKAR</sequence>